<evidence type="ECO:0000313" key="1">
    <source>
        <dbReference type="EMBL" id="ATA85054.1"/>
    </source>
</evidence>
<dbReference type="PROSITE" id="PS51257">
    <property type="entry name" value="PROKAR_LIPOPROTEIN"/>
    <property type="match status" value="1"/>
</dbReference>
<dbReference type="EMBL" id="UAVP01000003">
    <property type="protein sequence ID" value="SQA74856.1"/>
    <property type="molecule type" value="Genomic_DNA"/>
</dbReference>
<proteinExistence type="predicted"/>
<dbReference type="AlphaFoldDB" id="A0AAX2I9S1"/>
<evidence type="ECO:0000313" key="2">
    <source>
        <dbReference type="EMBL" id="SQA74856.1"/>
    </source>
</evidence>
<keyword evidence="3" id="KW-1185">Reference proteome</keyword>
<evidence type="ECO:0008006" key="5">
    <source>
        <dbReference type="Google" id="ProtNLM"/>
    </source>
</evidence>
<reference evidence="3" key="2">
    <citation type="submission" date="2017-06" db="EMBL/GenBank/DDBJ databases">
        <title>Capnocytophaga spp. assemblies.</title>
        <authorList>
            <person name="Gulvik C.A."/>
        </authorList>
    </citation>
    <scope>NUCLEOTIDE SEQUENCE [LARGE SCALE GENOMIC DNA]</scope>
    <source>
        <strain evidence="3">KC1668</strain>
    </source>
</reference>
<accession>A0AAX2I9S1</accession>
<gene>
    <name evidence="1" type="ORF">CGC55_11395</name>
    <name evidence="2" type="ORF">NCTC11653_00750</name>
</gene>
<dbReference type="RefSeq" id="WP_095909126.1">
    <property type="nucleotide sequence ID" value="NZ_CP022385.1"/>
</dbReference>
<dbReference type="KEGG" id="cspu:CGC55_11395"/>
<dbReference type="Proteomes" id="UP000217301">
    <property type="component" value="Chromosome"/>
</dbReference>
<dbReference type="Proteomes" id="UP000249902">
    <property type="component" value="Unassembled WGS sequence"/>
</dbReference>
<dbReference type="EMBL" id="CP022385">
    <property type="protein sequence ID" value="ATA85054.1"/>
    <property type="molecule type" value="Genomic_DNA"/>
</dbReference>
<name>A0AAX2I9S1_CAPSP</name>
<sequence>MKTYIILLVTVFSLFACQKENEIKGDGSDKKICMTPPTLEIYINKDSKVAQEFLLATGKVDSTFVSYINPKKEEKSLSRDNFHIMDQDIHIHIVDFSLYTGKKDTIVLKNKNNSHQITILGKRISEDGCTWPELYQVWIDGKSVDKKYFSGFHLRWPNEPLSQ</sequence>
<reference evidence="2 4" key="3">
    <citation type="submission" date="2018-06" db="EMBL/GenBank/DDBJ databases">
        <authorList>
            <consortium name="Pathogen Informatics"/>
            <person name="Doyle S."/>
        </authorList>
    </citation>
    <scope>NUCLEOTIDE SEQUENCE [LARGE SCALE GENOMIC DNA]</scope>
    <source>
        <strain evidence="2 4">NCTC11653</strain>
    </source>
</reference>
<evidence type="ECO:0000313" key="3">
    <source>
        <dbReference type="Proteomes" id="UP000217301"/>
    </source>
</evidence>
<organism evidence="2 4">
    <name type="scientific">Capnocytophaga sputigena</name>
    <dbReference type="NCBI Taxonomy" id="1019"/>
    <lineage>
        <taxon>Bacteria</taxon>
        <taxon>Pseudomonadati</taxon>
        <taxon>Bacteroidota</taxon>
        <taxon>Flavobacteriia</taxon>
        <taxon>Flavobacteriales</taxon>
        <taxon>Flavobacteriaceae</taxon>
        <taxon>Capnocytophaga</taxon>
    </lineage>
</organism>
<reference evidence="1" key="1">
    <citation type="journal article" date="2017" name="Genome Announc.">
        <title>Twelve Complete Reference Genomes of Clinical Isolates in the Capnocytophaga Genus.</title>
        <authorList>
            <person name="Villarma A."/>
            <person name="Gulvik C.A."/>
            <person name="Rowe L.A."/>
            <person name="Sheth M."/>
            <person name="Juieng P."/>
            <person name="Nicholson A.C."/>
            <person name="Loparev V.N."/>
            <person name="McQuiston J.R."/>
        </authorList>
    </citation>
    <scope>NUCLEOTIDE SEQUENCE</scope>
    <source>
        <strain evidence="1">KC1668</strain>
    </source>
</reference>
<evidence type="ECO:0000313" key="4">
    <source>
        <dbReference type="Proteomes" id="UP000249902"/>
    </source>
</evidence>
<protein>
    <recommendedName>
        <fullName evidence="5">Lipoprotein</fullName>
    </recommendedName>
</protein>